<evidence type="ECO:0000313" key="3">
    <source>
        <dbReference type="Proteomes" id="UP001597365"/>
    </source>
</evidence>
<dbReference type="EMBL" id="JBHUFU010000012">
    <property type="protein sequence ID" value="MFD1831961.1"/>
    <property type="molecule type" value="Genomic_DNA"/>
</dbReference>
<evidence type="ECO:0000313" key="2">
    <source>
        <dbReference type="EMBL" id="MFD1831961.1"/>
    </source>
</evidence>
<feature type="region of interest" description="Disordered" evidence="1">
    <location>
        <begin position="107"/>
        <end position="128"/>
    </location>
</feature>
<reference evidence="3" key="1">
    <citation type="journal article" date="2019" name="Int. J. Syst. Evol. Microbiol.">
        <title>The Global Catalogue of Microorganisms (GCM) 10K type strain sequencing project: providing services to taxonomists for standard genome sequencing and annotation.</title>
        <authorList>
            <consortium name="The Broad Institute Genomics Platform"/>
            <consortium name="The Broad Institute Genome Sequencing Center for Infectious Disease"/>
            <person name="Wu L."/>
            <person name="Ma J."/>
        </authorList>
    </citation>
    <scope>NUCLEOTIDE SEQUENCE [LARGE SCALE GENOMIC DNA]</scope>
    <source>
        <strain evidence="3">CGMCC 4.7455</strain>
    </source>
</reference>
<dbReference type="Pfam" id="PF07994">
    <property type="entry name" value="NAD_binding_5"/>
    <property type="match status" value="1"/>
</dbReference>
<dbReference type="PANTHER" id="PTHR11510">
    <property type="entry name" value="MYO-INOSITOL-1 PHOSPHATE SYNTHASE"/>
    <property type="match status" value="1"/>
</dbReference>
<feature type="compositionally biased region" description="Gly residues" evidence="1">
    <location>
        <begin position="112"/>
        <end position="122"/>
    </location>
</feature>
<evidence type="ECO:0000256" key="1">
    <source>
        <dbReference type="SAM" id="MobiDB-lite"/>
    </source>
</evidence>
<accession>A0ABW4PRG1</accession>
<dbReference type="RefSeq" id="WP_380902400.1">
    <property type="nucleotide sequence ID" value="NZ_JBHUFU010000012.1"/>
</dbReference>
<dbReference type="Proteomes" id="UP001597365">
    <property type="component" value="Unassembled WGS sequence"/>
</dbReference>
<keyword evidence="3" id="KW-1185">Reference proteome</keyword>
<name>A0ABW4PRG1_9ACTN</name>
<dbReference type="InterPro" id="IPR002587">
    <property type="entry name" value="Myo-inos-1-P_Synthase"/>
</dbReference>
<dbReference type="Gene3D" id="3.40.50.720">
    <property type="entry name" value="NAD(P)-binding Rossmann-like Domain"/>
    <property type="match status" value="2"/>
</dbReference>
<protein>
    <submittedName>
        <fullName evidence="2">Inositol-3-phosphate synthase</fullName>
    </submittedName>
</protein>
<organism evidence="2 3">
    <name type="scientific">Streptomyces desertarenae</name>
    <dbReference type="NCBI Taxonomy" id="2666184"/>
    <lineage>
        <taxon>Bacteria</taxon>
        <taxon>Bacillati</taxon>
        <taxon>Actinomycetota</taxon>
        <taxon>Actinomycetes</taxon>
        <taxon>Kitasatosporales</taxon>
        <taxon>Streptomycetaceae</taxon>
        <taxon>Streptomyces</taxon>
    </lineage>
</organism>
<comment type="caution">
    <text evidence="2">The sequence shown here is derived from an EMBL/GenBank/DDBJ whole genome shotgun (WGS) entry which is preliminary data.</text>
</comment>
<proteinExistence type="predicted"/>
<dbReference type="InterPro" id="IPR036291">
    <property type="entry name" value="NAD(P)-bd_dom_sf"/>
</dbReference>
<dbReference type="SUPFAM" id="SSF51735">
    <property type="entry name" value="NAD(P)-binding Rossmann-fold domains"/>
    <property type="match status" value="1"/>
</dbReference>
<gene>
    <name evidence="2" type="ORF">ACFSJS_20255</name>
</gene>
<sequence length="361" mass="37347">MTAWGAYGGQGAVGVWLVGARGSVGVTTIAGTAALCAGLVPPTGCVTARREFSSLELPRFDELVFGGHDIAPTGLLERAERLADEGVMPPGLPRLVRDGLLAAEEEVRPGVAGTGPGPGGRSGRPPGQEEAIRRLTDDILSFRRRLALERVVVVNVAPPGPAVPPRPAHASLSALRQALAAGERVLPDGALYACAALRADCSYVDLAPPPGGELPVLAELAVERGLPYAGGEGGSGGALLRSALDPVLAHRALDVRSWSGGRVRGGRRTAREQVSFEGFLGARMALRFSLQGCESALTAPLVLDLARLMALADRAGVRGPVPELSFFFGGPAPDAPDGREGPLEERYAALVDWAHGLSVPV</sequence>